<dbReference type="Pfam" id="PF02518">
    <property type="entry name" value="HATPase_c"/>
    <property type="match status" value="1"/>
</dbReference>
<dbReference type="InterPro" id="IPR036097">
    <property type="entry name" value="HisK_dim/P_sf"/>
</dbReference>
<reference evidence="9 10" key="1">
    <citation type="submission" date="2018-07" db="EMBL/GenBank/DDBJ databases">
        <title>Genomic Encyclopedia of Type Strains, Phase IV (KMG-IV): sequencing the most valuable type-strain genomes for metagenomic binning, comparative biology and taxonomic classification.</title>
        <authorList>
            <person name="Goeker M."/>
        </authorList>
    </citation>
    <scope>NUCLEOTIDE SEQUENCE [LARGE SCALE GENOMIC DNA]</scope>
    <source>
        <strain evidence="9 10">DSM 4134</strain>
    </source>
</reference>
<organism evidence="9 10">
    <name type="scientific">Marinoscillum furvescens DSM 4134</name>
    <dbReference type="NCBI Taxonomy" id="1122208"/>
    <lineage>
        <taxon>Bacteria</taxon>
        <taxon>Pseudomonadati</taxon>
        <taxon>Bacteroidota</taxon>
        <taxon>Cytophagia</taxon>
        <taxon>Cytophagales</taxon>
        <taxon>Reichenbachiellaceae</taxon>
        <taxon>Marinoscillum</taxon>
    </lineage>
</organism>
<accession>A0A3D9L252</accession>
<keyword evidence="6" id="KW-0902">Two-component regulatory system</keyword>
<keyword evidence="7" id="KW-0812">Transmembrane</keyword>
<keyword evidence="5 9" id="KW-0418">Kinase</keyword>
<proteinExistence type="predicted"/>
<dbReference type="InterPro" id="IPR003661">
    <property type="entry name" value="HisK_dim/P_dom"/>
</dbReference>
<evidence type="ECO:0000313" key="9">
    <source>
        <dbReference type="EMBL" id="RED98819.1"/>
    </source>
</evidence>
<evidence type="ECO:0000256" key="7">
    <source>
        <dbReference type="SAM" id="Phobius"/>
    </source>
</evidence>
<feature type="transmembrane region" description="Helical" evidence="7">
    <location>
        <begin position="6"/>
        <end position="28"/>
    </location>
</feature>
<dbReference type="InterPro" id="IPR005467">
    <property type="entry name" value="His_kinase_dom"/>
</dbReference>
<dbReference type="EMBL" id="QREG01000009">
    <property type="protein sequence ID" value="RED98819.1"/>
    <property type="molecule type" value="Genomic_DNA"/>
</dbReference>
<dbReference type="Pfam" id="PF00512">
    <property type="entry name" value="HisKA"/>
    <property type="match status" value="1"/>
</dbReference>
<evidence type="ECO:0000256" key="6">
    <source>
        <dbReference type="ARBA" id="ARBA00023012"/>
    </source>
</evidence>
<dbReference type="SUPFAM" id="SSF47384">
    <property type="entry name" value="Homodimeric domain of signal transducing histidine kinase"/>
    <property type="match status" value="1"/>
</dbReference>
<feature type="domain" description="Histidine kinase" evidence="8">
    <location>
        <begin position="203"/>
        <end position="412"/>
    </location>
</feature>
<evidence type="ECO:0000256" key="5">
    <source>
        <dbReference type="ARBA" id="ARBA00022777"/>
    </source>
</evidence>
<keyword evidence="10" id="KW-1185">Reference proteome</keyword>
<keyword evidence="4" id="KW-0808">Transferase</keyword>
<keyword evidence="7" id="KW-0472">Membrane</keyword>
<evidence type="ECO:0000256" key="2">
    <source>
        <dbReference type="ARBA" id="ARBA00012438"/>
    </source>
</evidence>
<dbReference type="InterPro" id="IPR004358">
    <property type="entry name" value="Sig_transdc_His_kin-like_C"/>
</dbReference>
<name>A0A3D9L252_MARFU</name>
<evidence type="ECO:0000256" key="1">
    <source>
        <dbReference type="ARBA" id="ARBA00000085"/>
    </source>
</evidence>
<dbReference type="GO" id="GO:0004721">
    <property type="term" value="F:phosphoprotein phosphatase activity"/>
    <property type="evidence" value="ECO:0007669"/>
    <property type="project" value="TreeGrafter"/>
</dbReference>
<dbReference type="GO" id="GO:0000155">
    <property type="term" value="F:phosphorelay sensor kinase activity"/>
    <property type="evidence" value="ECO:0007669"/>
    <property type="project" value="InterPro"/>
</dbReference>
<dbReference type="InterPro" id="IPR036890">
    <property type="entry name" value="HATPase_C_sf"/>
</dbReference>
<dbReference type="Gene3D" id="3.30.565.10">
    <property type="entry name" value="Histidine kinase-like ATPase, C-terminal domain"/>
    <property type="match status" value="1"/>
</dbReference>
<evidence type="ECO:0000256" key="4">
    <source>
        <dbReference type="ARBA" id="ARBA00022679"/>
    </source>
</evidence>
<dbReference type="RefSeq" id="WP_115868126.1">
    <property type="nucleotide sequence ID" value="NZ_QREG01000009.1"/>
</dbReference>
<dbReference type="AlphaFoldDB" id="A0A3D9L252"/>
<dbReference type="Proteomes" id="UP000256779">
    <property type="component" value="Unassembled WGS sequence"/>
</dbReference>
<comment type="catalytic activity">
    <reaction evidence="1">
        <text>ATP + protein L-histidine = ADP + protein N-phospho-L-histidine.</text>
        <dbReference type="EC" id="2.7.13.3"/>
    </reaction>
</comment>
<dbReference type="PROSITE" id="PS50109">
    <property type="entry name" value="HIS_KIN"/>
    <property type="match status" value="1"/>
</dbReference>
<sequence length="412" mass="46953">MKNTPIRFLVVLGSLSMVAIVVVQVFWVSQAMDKQEEQFNRNVQMALHNVVEGLCEANGNDIPSIDPIDQLSSNYFIARTNYQIDLQSLDYLLRAELRKYHIDQDYEYGVYDCQSDRMVYGDFVRLKGADGAKPTGKLPKLAKDEYYFGLYFPGKASGLANQLGIWKVTSGLTLVILIFFSYALVVILRQKRLSEVQRDFINNMTHEFKTPLTTLQVAAGYVDRQAQEGSKMEKYAAVMRSELARLEQHVHRLLQTAQLEGERKEHVELIAIRELIERKLRDLPETPKNVESDINSLKDLQVSAPSILLETVLDNLLDNALKYGDTYVRIVGEQEGKHVRIRVINDGVGIPKKDQKKVFEKFYRIGNKDRHDVKGFGLGLYFVKTAIRKIGGRVSLVSNTEETEFCIKLPIA</sequence>
<dbReference type="GO" id="GO:0005886">
    <property type="term" value="C:plasma membrane"/>
    <property type="evidence" value="ECO:0007669"/>
    <property type="project" value="TreeGrafter"/>
</dbReference>
<dbReference type="InterPro" id="IPR050351">
    <property type="entry name" value="BphY/WalK/GraS-like"/>
</dbReference>
<dbReference type="GO" id="GO:0016036">
    <property type="term" value="P:cellular response to phosphate starvation"/>
    <property type="evidence" value="ECO:0007669"/>
    <property type="project" value="TreeGrafter"/>
</dbReference>
<keyword evidence="7" id="KW-1133">Transmembrane helix</keyword>
<feature type="transmembrane region" description="Helical" evidence="7">
    <location>
        <begin position="165"/>
        <end position="188"/>
    </location>
</feature>
<evidence type="ECO:0000313" key="10">
    <source>
        <dbReference type="Proteomes" id="UP000256779"/>
    </source>
</evidence>
<comment type="caution">
    <text evidence="9">The sequence shown here is derived from an EMBL/GenBank/DDBJ whole genome shotgun (WGS) entry which is preliminary data.</text>
</comment>
<evidence type="ECO:0000256" key="3">
    <source>
        <dbReference type="ARBA" id="ARBA00022553"/>
    </source>
</evidence>
<evidence type="ECO:0000259" key="8">
    <source>
        <dbReference type="PROSITE" id="PS50109"/>
    </source>
</evidence>
<dbReference type="CDD" id="cd00075">
    <property type="entry name" value="HATPase"/>
    <property type="match status" value="1"/>
</dbReference>
<dbReference type="SUPFAM" id="SSF55874">
    <property type="entry name" value="ATPase domain of HSP90 chaperone/DNA topoisomerase II/histidine kinase"/>
    <property type="match status" value="1"/>
</dbReference>
<dbReference type="PRINTS" id="PR00344">
    <property type="entry name" value="BCTRLSENSOR"/>
</dbReference>
<dbReference type="PANTHER" id="PTHR45453">
    <property type="entry name" value="PHOSPHATE REGULON SENSOR PROTEIN PHOR"/>
    <property type="match status" value="1"/>
</dbReference>
<gene>
    <name evidence="9" type="ORF">C7460_10910</name>
</gene>
<dbReference type="Gene3D" id="1.10.287.130">
    <property type="match status" value="1"/>
</dbReference>
<dbReference type="PANTHER" id="PTHR45453:SF1">
    <property type="entry name" value="PHOSPHATE REGULON SENSOR PROTEIN PHOR"/>
    <property type="match status" value="1"/>
</dbReference>
<dbReference type="EC" id="2.7.13.3" evidence="2"/>
<keyword evidence="3" id="KW-0597">Phosphoprotein</keyword>
<dbReference type="InterPro" id="IPR003594">
    <property type="entry name" value="HATPase_dom"/>
</dbReference>
<dbReference type="CDD" id="cd00082">
    <property type="entry name" value="HisKA"/>
    <property type="match status" value="1"/>
</dbReference>
<dbReference type="SMART" id="SM00387">
    <property type="entry name" value="HATPase_c"/>
    <property type="match status" value="1"/>
</dbReference>
<dbReference type="OrthoDB" id="1933776at2"/>
<protein>
    <recommendedName>
        <fullName evidence="2">histidine kinase</fullName>
        <ecNumber evidence="2">2.7.13.3</ecNumber>
    </recommendedName>
</protein>
<dbReference type="SMART" id="SM00388">
    <property type="entry name" value="HisKA"/>
    <property type="match status" value="1"/>
</dbReference>